<organism evidence="2 3">
    <name type="scientific">Austropuccinia psidii MF-1</name>
    <dbReference type="NCBI Taxonomy" id="1389203"/>
    <lineage>
        <taxon>Eukaryota</taxon>
        <taxon>Fungi</taxon>
        <taxon>Dikarya</taxon>
        <taxon>Basidiomycota</taxon>
        <taxon>Pucciniomycotina</taxon>
        <taxon>Pucciniomycetes</taxon>
        <taxon>Pucciniales</taxon>
        <taxon>Sphaerophragmiaceae</taxon>
        <taxon>Austropuccinia</taxon>
    </lineage>
</organism>
<evidence type="ECO:0000313" key="2">
    <source>
        <dbReference type="EMBL" id="MBW0577934.1"/>
    </source>
</evidence>
<dbReference type="Proteomes" id="UP000765509">
    <property type="component" value="Unassembled WGS sequence"/>
</dbReference>
<gene>
    <name evidence="2" type="ORF">O181_117649</name>
</gene>
<keyword evidence="3" id="KW-1185">Reference proteome</keyword>
<name>A0A9Q3KB44_9BASI</name>
<reference evidence="2" key="1">
    <citation type="submission" date="2021-03" db="EMBL/GenBank/DDBJ databases">
        <title>Draft genome sequence of rust myrtle Austropuccinia psidii MF-1, a brazilian biotype.</title>
        <authorList>
            <person name="Quecine M.C."/>
            <person name="Pachon D.M.R."/>
            <person name="Bonatelli M.L."/>
            <person name="Correr F.H."/>
            <person name="Franceschini L.M."/>
            <person name="Leite T.F."/>
            <person name="Margarido G.R.A."/>
            <person name="Almeida C.A."/>
            <person name="Ferrarezi J.A."/>
            <person name="Labate C.A."/>
        </authorList>
    </citation>
    <scope>NUCLEOTIDE SEQUENCE</scope>
    <source>
        <strain evidence="2">MF-1</strain>
    </source>
</reference>
<evidence type="ECO:0000256" key="1">
    <source>
        <dbReference type="SAM" id="MobiDB-lite"/>
    </source>
</evidence>
<dbReference type="AlphaFoldDB" id="A0A9Q3KB44"/>
<proteinExistence type="predicted"/>
<evidence type="ECO:0000313" key="3">
    <source>
        <dbReference type="Proteomes" id="UP000765509"/>
    </source>
</evidence>
<protein>
    <submittedName>
        <fullName evidence="2">Uncharacterized protein</fullName>
    </submittedName>
</protein>
<dbReference type="EMBL" id="AVOT02101710">
    <property type="protein sequence ID" value="MBW0577934.1"/>
    <property type="molecule type" value="Genomic_DNA"/>
</dbReference>
<comment type="caution">
    <text evidence="2">The sequence shown here is derived from an EMBL/GenBank/DDBJ whole genome shotgun (WGS) entry which is preliminary data.</text>
</comment>
<sequence length="127" mass="14210">MSPVIPTFWCPNFPKVQSPVADVPSNRGSLPSVNDPPSPVIHRMMSNDTMEGIQPEVNSSHSEELVSEKGPPQQHLDASHSFETVLDLGVFKNARTHLDDSVYEIEVTKNARSPSPQKFQRKYVTQR</sequence>
<accession>A0A9Q3KB44</accession>
<feature type="region of interest" description="Disordered" evidence="1">
    <location>
        <begin position="20"/>
        <end position="76"/>
    </location>
</feature>